<dbReference type="CDD" id="cd18787">
    <property type="entry name" value="SF2_C_DEAD"/>
    <property type="match status" value="1"/>
</dbReference>
<keyword evidence="4" id="KW-0067">ATP-binding</keyword>
<evidence type="ECO:0000256" key="6">
    <source>
        <dbReference type="SAM" id="MobiDB-lite"/>
    </source>
</evidence>
<evidence type="ECO:0000313" key="10">
    <source>
        <dbReference type="EMBL" id="SZX60272.1"/>
    </source>
</evidence>
<evidence type="ECO:0000259" key="7">
    <source>
        <dbReference type="PROSITE" id="PS51192"/>
    </source>
</evidence>
<dbReference type="Gene3D" id="3.40.50.300">
    <property type="entry name" value="P-loop containing nucleotide triphosphate hydrolases"/>
    <property type="match status" value="2"/>
</dbReference>
<dbReference type="InterPro" id="IPR011545">
    <property type="entry name" value="DEAD/DEAH_box_helicase_dom"/>
</dbReference>
<evidence type="ECO:0000256" key="2">
    <source>
        <dbReference type="ARBA" id="ARBA00022801"/>
    </source>
</evidence>
<gene>
    <name evidence="10" type="ORF">BQ4739_LOCUS834</name>
</gene>
<feature type="domain" description="Helicase ATP-binding" evidence="7">
    <location>
        <begin position="109"/>
        <end position="280"/>
    </location>
</feature>
<dbReference type="InterPro" id="IPR014001">
    <property type="entry name" value="Helicase_ATP-bd"/>
</dbReference>
<dbReference type="SMART" id="SM00487">
    <property type="entry name" value="DEXDc"/>
    <property type="match status" value="1"/>
</dbReference>
<dbReference type="Pfam" id="PF00271">
    <property type="entry name" value="Helicase_C"/>
    <property type="match status" value="1"/>
</dbReference>
<evidence type="ECO:0000256" key="3">
    <source>
        <dbReference type="ARBA" id="ARBA00022806"/>
    </source>
</evidence>
<dbReference type="InterPro" id="IPR014014">
    <property type="entry name" value="RNA_helicase_DEAD_Q_motif"/>
</dbReference>
<keyword evidence="1" id="KW-0547">Nucleotide-binding</keyword>
<evidence type="ECO:0000256" key="4">
    <source>
        <dbReference type="ARBA" id="ARBA00022840"/>
    </source>
</evidence>
<dbReference type="EMBL" id="FNXT01000050">
    <property type="protein sequence ID" value="SZX60272.1"/>
    <property type="molecule type" value="Genomic_DNA"/>
</dbReference>
<evidence type="ECO:0000259" key="9">
    <source>
        <dbReference type="PROSITE" id="PS51195"/>
    </source>
</evidence>
<keyword evidence="3" id="KW-0347">Helicase</keyword>
<dbReference type="InterPro" id="IPR001650">
    <property type="entry name" value="Helicase_C-like"/>
</dbReference>
<dbReference type="GO" id="GO:0005829">
    <property type="term" value="C:cytosol"/>
    <property type="evidence" value="ECO:0007669"/>
    <property type="project" value="TreeGrafter"/>
</dbReference>
<dbReference type="InterPro" id="IPR050079">
    <property type="entry name" value="DEAD_box_RNA_helicase"/>
</dbReference>
<dbReference type="InterPro" id="IPR027417">
    <property type="entry name" value="P-loop_NTPase"/>
</dbReference>
<name>A0A383V663_TETOB</name>
<evidence type="ECO:0000313" key="11">
    <source>
        <dbReference type="Proteomes" id="UP000256970"/>
    </source>
</evidence>
<evidence type="ECO:0000259" key="8">
    <source>
        <dbReference type="PROSITE" id="PS51194"/>
    </source>
</evidence>
<dbReference type="STRING" id="3088.A0A383V663"/>
<proteinExistence type="predicted"/>
<dbReference type="PROSITE" id="PS51195">
    <property type="entry name" value="Q_MOTIF"/>
    <property type="match status" value="1"/>
</dbReference>
<dbReference type="GO" id="GO:0003724">
    <property type="term" value="F:RNA helicase activity"/>
    <property type="evidence" value="ECO:0007669"/>
    <property type="project" value="InterPro"/>
</dbReference>
<dbReference type="PANTHER" id="PTHR47959:SF1">
    <property type="entry name" value="ATP-DEPENDENT RNA HELICASE DBPA"/>
    <property type="match status" value="1"/>
</dbReference>
<feature type="region of interest" description="Disordered" evidence="6">
    <location>
        <begin position="329"/>
        <end position="389"/>
    </location>
</feature>
<evidence type="ECO:0000256" key="5">
    <source>
        <dbReference type="PROSITE-ProRule" id="PRU00552"/>
    </source>
</evidence>
<dbReference type="Pfam" id="PF00270">
    <property type="entry name" value="DEAD"/>
    <property type="match status" value="1"/>
</dbReference>
<organism evidence="10 11">
    <name type="scientific">Tetradesmus obliquus</name>
    <name type="common">Green alga</name>
    <name type="synonym">Acutodesmus obliquus</name>
    <dbReference type="NCBI Taxonomy" id="3088"/>
    <lineage>
        <taxon>Eukaryota</taxon>
        <taxon>Viridiplantae</taxon>
        <taxon>Chlorophyta</taxon>
        <taxon>core chlorophytes</taxon>
        <taxon>Chlorophyceae</taxon>
        <taxon>CS clade</taxon>
        <taxon>Sphaeropleales</taxon>
        <taxon>Scenedesmaceae</taxon>
        <taxon>Tetradesmus</taxon>
    </lineage>
</organism>
<dbReference type="GO" id="GO:0005524">
    <property type="term" value="F:ATP binding"/>
    <property type="evidence" value="ECO:0007669"/>
    <property type="project" value="UniProtKB-KW"/>
</dbReference>
<dbReference type="PROSITE" id="PS51194">
    <property type="entry name" value="HELICASE_CTER"/>
    <property type="match status" value="1"/>
</dbReference>
<dbReference type="GO" id="GO:0003676">
    <property type="term" value="F:nucleic acid binding"/>
    <property type="evidence" value="ECO:0007669"/>
    <property type="project" value="InterPro"/>
</dbReference>
<evidence type="ECO:0008006" key="12">
    <source>
        <dbReference type="Google" id="ProtNLM"/>
    </source>
</evidence>
<dbReference type="PROSITE" id="PS51192">
    <property type="entry name" value="HELICASE_ATP_BIND_1"/>
    <property type="match status" value="1"/>
</dbReference>
<dbReference type="SMART" id="SM00490">
    <property type="entry name" value="HELICc"/>
    <property type="match status" value="1"/>
</dbReference>
<evidence type="ECO:0000256" key="1">
    <source>
        <dbReference type="ARBA" id="ARBA00022741"/>
    </source>
</evidence>
<feature type="compositionally biased region" description="Low complexity" evidence="6">
    <location>
        <begin position="335"/>
        <end position="345"/>
    </location>
</feature>
<feature type="domain" description="DEAD-box RNA helicase Q" evidence="9">
    <location>
        <begin position="78"/>
        <end position="106"/>
    </location>
</feature>
<dbReference type="PANTHER" id="PTHR47959">
    <property type="entry name" value="ATP-DEPENDENT RNA HELICASE RHLE-RELATED"/>
    <property type="match status" value="1"/>
</dbReference>
<dbReference type="AlphaFoldDB" id="A0A383V663"/>
<dbReference type="GO" id="GO:0016787">
    <property type="term" value="F:hydrolase activity"/>
    <property type="evidence" value="ECO:0007669"/>
    <property type="project" value="UniProtKB-KW"/>
</dbReference>
<dbReference type="Proteomes" id="UP000256970">
    <property type="component" value="Unassembled WGS sequence"/>
</dbReference>
<feature type="compositionally biased region" description="Low complexity" evidence="6">
    <location>
        <begin position="375"/>
        <end position="389"/>
    </location>
</feature>
<protein>
    <recommendedName>
        <fullName evidence="12">RNA helicase</fullName>
    </recommendedName>
</protein>
<accession>A0A383V663</accession>
<reference evidence="10 11" key="1">
    <citation type="submission" date="2016-10" db="EMBL/GenBank/DDBJ databases">
        <authorList>
            <person name="Cai Z."/>
        </authorList>
    </citation>
    <scope>NUCLEOTIDE SEQUENCE [LARGE SCALE GENOMIC DNA]</scope>
</reference>
<sequence>MRRLATCKTAAAALPRLQLLRKSLTVPLVPPRTHHVRGITVVAAAAAAKKQPRQQVPPVPTPRPVQAAEDAFYAESASSFEQLGIIPAVSESLQAAGFKRPSRVQELALPHILSGKDVVLAAETGSGKTLAYIAPLASMLLERAAKKAAAAAAAAAASADGSSSSSSTRAPNRKQLALVLCPNAALCQQVIRLVSSLPGPDGRPLIKACQVSSSTPPPFDPPDVVVTTPGALVTLFNDRGSSYGPQWSAEGVASRAAFVVADEADLLCQGGYVKDLTRLLDAFKAGERRLIEAQVMAELDISDEEWDRVPRSFKQACWQGGAPAMLKAGFRRKSQQQQQQQQQQQGEDGAADTPDSSSSSSSSSARQDAAEERNAAAASTSSSSSSSKAQYGPYLQRQYLFVAATMPSLTKADVGIELQKRFKDAVWVSGDMLHQIKPHVEHVWRRLRGPEEADAALVKAVQGDPDYQAGQARVLVFARDTVTADQLADLLADQGIPNVLYHKNVPKEARDAALAAFADAAAAAGGAGGNVVMVSTDAAARGIDLPDVTHVVQADFATTAIEFLHRVGRTARAGKAGKVTSLYGKADAVLAEALMQYVQEGKPIEECFSRNRSFSRKVKRYGKFVPRGQEGEQRT</sequence>
<feature type="short sequence motif" description="Q motif" evidence="5">
    <location>
        <begin position="78"/>
        <end position="106"/>
    </location>
</feature>
<dbReference type="SUPFAM" id="SSF52540">
    <property type="entry name" value="P-loop containing nucleoside triphosphate hydrolases"/>
    <property type="match status" value="1"/>
</dbReference>
<keyword evidence="2" id="KW-0378">Hydrolase</keyword>
<feature type="domain" description="Helicase C-terminal" evidence="8">
    <location>
        <begin position="462"/>
        <end position="615"/>
    </location>
</feature>
<keyword evidence="11" id="KW-1185">Reference proteome</keyword>